<gene>
    <name evidence="1" type="ORF">J2S06_002169</name>
</gene>
<dbReference type="InterPro" id="IPR036921">
    <property type="entry name" value="PurM-like_N_sf"/>
</dbReference>
<dbReference type="Gene3D" id="3.30.1330.10">
    <property type="entry name" value="PurM-like, N-terminal domain"/>
    <property type="match status" value="1"/>
</dbReference>
<protein>
    <submittedName>
        <fullName evidence="1">Thiamine monophosphate kinase</fullName>
    </submittedName>
</protein>
<accession>A0ABT9VQ50</accession>
<name>A0ABT9VQ50_9BACI</name>
<dbReference type="Proteomes" id="UP001225646">
    <property type="component" value="Unassembled WGS sequence"/>
</dbReference>
<comment type="caution">
    <text evidence="1">The sequence shown here is derived from an EMBL/GenBank/DDBJ whole genome shotgun (WGS) entry which is preliminary data.</text>
</comment>
<proteinExistence type="predicted"/>
<dbReference type="GO" id="GO:0016301">
    <property type="term" value="F:kinase activity"/>
    <property type="evidence" value="ECO:0007669"/>
    <property type="project" value="UniProtKB-KW"/>
</dbReference>
<dbReference type="EMBL" id="JAUSTR010000010">
    <property type="protein sequence ID" value="MDQ0163091.1"/>
    <property type="molecule type" value="Genomic_DNA"/>
</dbReference>
<evidence type="ECO:0000313" key="2">
    <source>
        <dbReference type="Proteomes" id="UP001225646"/>
    </source>
</evidence>
<keyword evidence="1" id="KW-0418">Kinase</keyword>
<organism evidence="1 2">
    <name type="scientific">Aeribacillus alveayuensis</name>
    <dbReference type="NCBI Taxonomy" id="279215"/>
    <lineage>
        <taxon>Bacteria</taxon>
        <taxon>Bacillati</taxon>
        <taxon>Bacillota</taxon>
        <taxon>Bacilli</taxon>
        <taxon>Bacillales</taxon>
        <taxon>Bacillaceae</taxon>
        <taxon>Aeribacillus</taxon>
    </lineage>
</organism>
<reference evidence="1 2" key="1">
    <citation type="submission" date="2023-07" db="EMBL/GenBank/DDBJ databases">
        <title>Genomic Encyclopedia of Type Strains, Phase IV (KMG-IV): sequencing the most valuable type-strain genomes for metagenomic binning, comparative biology and taxonomic classification.</title>
        <authorList>
            <person name="Goeker M."/>
        </authorList>
    </citation>
    <scope>NUCLEOTIDE SEQUENCE [LARGE SCALE GENOMIC DNA]</scope>
    <source>
        <strain evidence="1 2">DSM 19092</strain>
    </source>
</reference>
<sequence length="241" mass="27010">MRDVLILPFSQEERLVIASDNSGAVGEKEHDLVKVDYETVAYFSLRVAMMECMAVGAKPVAIVIQNFVGEGEWKRFKKGAHQLFQELQIDPIPITGSTESNFSVMQSAIGFIVIGRLHVSKKKFGITLKQAKYAVIGEPLVGHEVLEKREKVAPLSLFKSLVNHPKIYEIVPIGSKGIYYELEQLLKNNHIQIGNVSSPLDIDKSAGPATCFLISYDLKGEREIRDLSGEYFHPIENNLFY</sequence>
<keyword evidence="2" id="KW-1185">Reference proteome</keyword>
<dbReference type="RefSeq" id="WP_419152290.1">
    <property type="nucleotide sequence ID" value="NZ_JAUSTR010000010.1"/>
</dbReference>
<keyword evidence="1" id="KW-0808">Transferase</keyword>
<evidence type="ECO:0000313" key="1">
    <source>
        <dbReference type="EMBL" id="MDQ0163091.1"/>
    </source>
</evidence>